<dbReference type="InterPro" id="IPR036410">
    <property type="entry name" value="HSP_DnaJ_Cys-rich_dom_sf"/>
</dbReference>
<dbReference type="EMBL" id="LT598462">
    <property type="protein sequence ID" value="SCU78341.1"/>
    <property type="molecule type" value="Genomic_DNA"/>
</dbReference>
<keyword evidence="1 6" id="KW-0479">Metal-binding</keyword>
<dbReference type="InterPro" id="IPR001305">
    <property type="entry name" value="HSP_DnaJ_Cys-rich_dom"/>
</dbReference>
<dbReference type="CDD" id="cd10719">
    <property type="entry name" value="DnaJ_zf"/>
    <property type="match status" value="1"/>
</dbReference>
<feature type="domain" description="CR-type" evidence="9">
    <location>
        <begin position="158"/>
        <end position="239"/>
    </location>
</feature>
<keyword evidence="2" id="KW-0677">Repeat</keyword>
<protein>
    <submittedName>
        <fullName evidence="10">LAMI_0A04302g1_1</fullName>
    </submittedName>
</protein>
<dbReference type="FunFam" id="2.10.230.10:FF:000001">
    <property type="entry name" value="DnaJ subfamily A member 2"/>
    <property type="match status" value="1"/>
</dbReference>
<dbReference type="CDD" id="cd06257">
    <property type="entry name" value="DnaJ"/>
    <property type="match status" value="1"/>
</dbReference>
<evidence type="ECO:0000256" key="7">
    <source>
        <dbReference type="SAM" id="SignalP"/>
    </source>
</evidence>
<feature type="zinc finger region" description="CR-type" evidence="6">
    <location>
        <begin position="158"/>
        <end position="239"/>
    </location>
</feature>
<dbReference type="SMART" id="SM00271">
    <property type="entry name" value="DnaJ"/>
    <property type="match status" value="1"/>
</dbReference>
<dbReference type="GO" id="GO:0030544">
    <property type="term" value="F:Hsp70 protein binding"/>
    <property type="evidence" value="ECO:0007669"/>
    <property type="project" value="InterPro"/>
</dbReference>
<evidence type="ECO:0000259" key="9">
    <source>
        <dbReference type="PROSITE" id="PS51188"/>
    </source>
</evidence>
<evidence type="ECO:0000256" key="3">
    <source>
        <dbReference type="ARBA" id="ARBA00022771"/>
    </source>
</evidence>
<dbReference type="Gene3D" id="1.10.287.110">
    <property type="entry name" value="DnaJ domain"/>
    <property type="match status" value="1"/>
</dbReference>
<gene>
    <name evidence="10" type="ORF">LAMI_0A04302G</name>
</gene>
<dbReference type="GO" id="GO:0072655">
    <property type="term" value="P:establishment of protein localization to mitochondrion"/>
    <property type="evidence" value="ECO:0007669"/>
    <property type="project" value="UniProtKB-ARBA"/>
</dbReference>
<evidence type="ECO:0000256" key="6">
    <source>
        <dbReference type="PROSITE-ProRule" id="PRU00546"/>
    </source>
</evidence>
<evidence type="ECO:0000256" key="5">
    <source>
        <dbReference type="ARBA" id="ARBA00023186"/>
    </source>
</evidence>
<keyword evidence="4 6" id="KW-0862">Zinc</keyword>
<keyword evidence="11" id="KW-1185">Reference proteome</keyword>
<evidence type="ECO:0000313" key="11">
    <source>
        <dbReference type="Proteomes" id="UP000191024"/>
    </source>
</evidence>
<name>A0A1G4INU7_9SACH</name>
<keyword evidence="7" id="KW-0732">Signal</keyword>
<dbReference type="Gene3D" id="2.60.260.20">
    <property type="entry name" value="Urease metallochaperone UreE, N-terminal domain"/>
    <property type="match status" value="2"/>
</dbReference>
<dbReference type="InterPro" id="IPR001623">
    <property type="entry name" value="DnaJ_domain"/>
</dbReference>
<dbReference type="OrthoDB" id="550424at2759"/>
<keyword evidence="5" id="KW-0143">Chaperone</keyword>
<evidence type="ECO:0000259" key="8">
    <source>
        <dbReference type="PROSITE" id="PS50076"/>
    </source>
</evidence>
<dbReference type="Gene3D" id="2.10.230.10">
    <property type="entry name" value="Heat shock protein DnaJ, cysteine-rich domain"/>
    <property type="match status" value="1"/>
</dbReference>
<dbReference type="SUPFAM" id="SSF57938">
    <property type="entry name" value="DnaJ/Hsp40 cysteine-rich domain"/>
    <property type="match status" value="1"/>
</dbReference>
<dbReference type="PROSITE" id="PS00636">
    <property type="entry name" value="DNAJ_1"/>
    <property type="match status" value="1"/>
</dbReference>
<dbReference type="Proteomes" id="UP000191024">
    <property type="component" value="Chromosome A"/>
</dbReference>
<dbReference type="STRING" id="1230905.A0A1G4INU7"/>
<organism evidence="10 11">
    <name type="scientific">Lachancea mirantina</name>
    <dbReference type="NCBI Taxonomy" id="1230905"/>
    <lineage>
        <taxon>Eukaryota</taxon>
        <taxon>Fungi</taxon>
        <taxon>Dikarya</taxon>
        <taxon>Ascomycota</taxon>
        <taxon>Saccharomycotina</taxon>
        <taxon>Saccharomycetes</taxon>
        <taxon>Saccharomycetales</taxon>
        <taxon>Saccharomycetaceae</taxon>
        <taxon>Lachancea</taxon>
    </lineage>
</organism>
<keyword evidence="3 6" id="KW-0863">Zinc-finger</keyword>
<dbReference type="GO" id="GO:0008270">
    <property type="term" value="F:zinc ion binding"/>
    <property type="evidence" value="ECO:0007669"/>
    <property type="project" value="UniProtKB-KW"/>
</dbReference>
<dbReference type="Pfam" id="PF01556">
    <property type="entry name" value="DnaJ_C"/>
    <property type="match status" value="1"/>
</dbReference>
<dbReference type="SUPFAM" id="SSF49493">
    <property type="entry name" value="HSP40/DnaJ peptide-binding domain"/>
    <property type="match status" value="2"/>
</dbReference>
<evidence type="ECO:0000256" key="1">
    <source>
        <dbReference type="ARBA" id="ARBA00022723"/>
    </source>
</evidence>
<dbReference type="InterPro" id="IPR018253">
    <property type="entry name" value="DnaJ_domain_CS"/>
</dbReference>
<dbReference type="InterPro" id="IPR008971">
    <property type="entry name" value="HSP40/DnaJ_pept-bd"/>
</dbReference>
<evidence type="ECO:0000256" key="2">
    <source>
        <dbReference type="ARBA" id="ARBA00022737"/>
    </source>
</evidence>
<dbReference type="InterPro" id="IPR036869">
    <property type="entry name" value="J_dom_sf"/>
</dbReference>
<feature type="domain" description="J" evidence="8">
    <location>
        <begin position="24"/>
        <end position="89"/>
    </location>
</feature>
<dbReference type="PRINTS" id="PR00625">
    <property type="entry name" value="JDOMAIN"/>
</dbReference>
<accession>A0A1G4INU7</accession>
<dbReference type="PANTHER" id="PTHR43888">
    <property type="entry name" value="DNAJ-LIKE-2, ISOFORM A-RELATED"/>
    <property type="match status" value="1"/>
</dbReference>
<sequence length="377" mass="41553">MAFNVVRILTLAVILLVGFINAEDYYAILGISKDASDKDIKSAYRQLSKKYHPDKNPGDEDAHQKFIEIGEAYEILSDEEKRKIYDTHGADALKNGGPGGQRGPGGGFGGGFGGFGGFHDPMDMFEQMFGHQRGGRGRQRGPNLEAREELTLKEFYRGASLDFTLNLNDFCDDCKGSGSQDGQSTQCPDCQGHGVVIQVVRMGPITQKIQQMCGRCGGKGAIIKNRCKACKGEKVVRRAKPFHVDVPAGAPRDYVDVKPGAADKGPDFDAGDVFVRFGESSKGNLGYRRRGPDLFRTEVLTMKEALYGGWSRTIEFLDPNKKVTLTRKKGVTVAHGEIERLSKFGMPKEGNKHGDLYIDYVVLMPQKVTKQMSRDEL</sequence>
<dbReference type="FunFam" id="1.10.287.110:FF:000034">
    <property type="entry name" value="Chaperone protein DnaJ"/>
    <property type="match status" value="1"/>
</dbReference>
<evidence type="ECO:0000313" key="10">
    <source>
        <dbReference type="EMBL" id="SCU78341.1"/>
    </source>
</evidence>
<dbReference type="InterPro" id="IPR044713">
    <property type="entry name" value="DNJA1/2-like"/>
</dbReference>
<dbReference type="Pfam" id="PF00226">
    <property type="entry name" value="DnaJ"/>
    <property type="match status" value="1"/>
</dbReference>
<dbReference type="InterPro" id="IPR002939">
    <property type="entry name" value="DnaJ_C"/>
</dbReference>
<dbReference type="PROSITE" id="PS50076">
    <property type="entry name" value="DNAJ_2"/>
    <property type="match status" value="1"/>
</dbReference>
<dbReference type="GO" id="GO:0001671">
    <property type="term" value="F:ATPase activator activity"/>
    <property type="evidence" value="ECO:0007669"/>
    <property type="project" value="UniProtKB-ARBA"/>
</dbReference>
<dbReference type="SUPFAM" id="SSF46565">
    <property type="entry name" value="Chaperone J-domain"/>
    <property type="match status" value="1"/>
</dbReference>
<reference evidence="10 11" key="1">
    <citation type="submission" date="2016-03" db="EMBL/GenBank/DDBJ databases">
        <authorList>
            <person name="Devillers H."/>
        </authorList>
    </citation>
    <scope>NUCLEOTIDE SEQUENCE [LARGE SCALE GENOMIC DNA]</scope>
    <source>
        <strain evidence="10">CBS 11717</strain>
    </source>
</reference>
<evidence type="ECO:0000256" key="4">
    <source>
        <dbReference type="ARBA" id="ARBA00022833"/>
    </source>
</evidence>
<feature type="signal peptide" evidence="7">
    <location>
        <begin position="1"/>
        <end position="22"/>
    </location>
</feature>
<dbReference type="Pfam" id="PF00684">
    <property type="entry name" value="DnaJ_CXXCXGXG"/>
    <property type="match status" value="1"/>
</dbReference>
<dbReference type="PROSITE" id="PS51188">
    <property type="entry name" value="ZF_CR"/>
    <property type="match status" value="1"/>
</dbReference>
<dbReference type="GO" id="GO:0006457">
    <property type="term" value="P:protein folding"/>
    <property type="evidence" value="ECO:0007669"/>
    <property type="project" value="InterPro"/>
</dbReference>
<dbReference type="GO" id="GO:0051082">
    <property type="term" value="F:unfolded protein binding"/>
    <property type="evidence" value="ECO:0007669"/>
    <property type="project" value="InterPro"/>
</dbReference>
<proteinExistence type="predicted"/>
<dbReference type="AlphaFoldDB" id="A0A1G4INU7"/>
<feature type="chain" id="PRO_5009235640" evidence="7">
    <location>
        <begin position="23"/>
        <end position="377"/>
    </location>
</feature>